<dbReference type="Xenbase" id="XB-GENE-29090127">
    <property type="gene designation" value="LOC108644474"/>
</dbReference>
<evidence type="ECO:0000256" key="7">
    <source>
        <dbReference type="ARBA" id="ARBA00022833"/>
    </source>
</evidence>
<evidence type="ECO:0000256" key="10">
    <source>
        <dbReference type="ARBA" id="ARBA00023163"/>
    </source>
</evidence>
<sequence>MAGSFINAETLKPEPRDMKVKKEERDSNNHLSQIKTERPLLCIAEPVPEIIQIKIEDGAGYAEDDLNATECAAVTFTDGELDSTIKTETGFPEDETEVLKVKIEEDEASDCADGKSSNDERNGSLQTSQSGLQSPSVPDSSSSPHSMDTECGKCFSAKRKLDLHQVGHIAEMKYKCREGANNFSQESHQQEHTEEKSYTHSESASLTSCLYYQQNHRPKPYPCTECEKRFCKKKTLLTHLKNHTGEKPFTCSECGKCFTEKIRLQEHQKVHTGERPFICTECGKGFSKKDRLQTHLIVHTRETPHACKECGKSFSLKNSLVRHQRVHTGEKPFTCTLCGKSFSTKCWLQSHQTVHTGEKPFACLSFRIFGPSDTQ</sequence>
<name>A0A8J1IUD8_XENTR</name>
<dbReference type="GO" id="GO:0006357">
    <property type="term" value="P:regulation of transcription by RNA polymerase II"/>
    <property type="evidence" value="ECO:0000318"/>
    <property type="project" value="GO_Central"/>
</dbReference>
<dbReference type="Gene3D" id="3.30.160.60">
    <property type="entry name" value="Classic Zinc Finger"/>
    <property type="match status" value="6"/>
</dbReference>
<feature type="domain" description="C2H2-type" evidence="14">
    <location>
        <begin position="221"/>
        <end position="248"/>
    </location>
</feature>
<evidence type="ECO:0000256" key="3">
    <source>
        <dbReference type="ARBA" id="ARBA00006991"/>
    </source>
</evidence>
<dbReference type="FunFam" id="3.30.160.60:FF:001854">
    <property type="entry name" value="Zinc finger protein"/>
    <property type="match status" value="1"/>
</dbReference>
<dbReference type="GeneID" id="108644474"/>
<dbReference type="RefSeq" id="XP_031749203.1">
    <property type="nucleotide sequence ID" value="XM_031893343.1"/>
</dbReference>
<keyword evidence="11" id="KW-0539">Nucleus</keyword>
<dbReference type="FunFam" id="3.30.160.60:FF:000759">
    <property type="entry name" value="zinc finger protein 16"/>
    <property type="match status" value="1"/>
</dbReference>
<dbReference type="FunFam" id="3.30.160.60:FF:000706">
    <property type="entry name" value="Zinc finger protein"/>
    <property type="match status" value="1"/>
</dbReference>
<dbReference type="OrthoDB" id="427030at2759"/>
<evidence type="ECO:0000256" key="1">
    <source>
        <dbReference type="ARBA" id="ARBA00003767"/>
    </source>
</evidence>
<keyword evidence="9" id="KW-0238">DNA-binding</keyword>
<feature type="region of interest" description="Disordered" evidence="13">
    <location>
        <begin position="1"/>
        <end position="33"/>
    </location>
</feature>
<dbReference type="InterPro" id="IPR050826">
    <property type="entry name" value="Krueppel_C2H2_ZnFinger"/>
</dbReference>
<dbReference type="GO" id="GO:0000978">
    <property type="term" value="F:RNA polymerase II cis-regulatory region sequence-specific DNA binding"/>
    <property type="evidence" value="ECO:0000318"/>
    <property type="project" value="GO_Central"/>
</dbReference>
<proteinExistence type="inferred from homology"/>
<feature type="domain" description="C2H2-type" evidence="14">
    <location>
        <begin position="333"/>
        <end position="360"/>
    </location>
</feature>
<comment type="subcellular location">
    <subcellularLocation>
        <location evidence="2">Nucleus</location>
    </subcellularLocation>
</comment>
<dbReference type="FunFam" id="3.30.160.60:FF:001007">
    <property type="entry name" value="Zinc finger protein 1184"/>
    <property type="match status" value="1"/>
</dbReference>
<dbReference type="OMA" id="DKTHICE"/>
<dbReference type="AlphaFoldDB" id="A0A8J1IUD8"/>
<reference evidence="16" key="1">
    <citation type="submission" date="2025-08" db="UniProtKB">
        <authorList>
            <consortium name="RefSeq"/>
        </authorList>
    </citation>
    <scope>IDENTIFICATION</scope>
    <source>
        <strain evidence="16">Nigerian</strain>
        <tissue evidence="16">Liver and blood</tissue>
    </source>
</reference>
<gene>
    <name evidence="16 17" type="primary">LOC108644474</name>
</gene>
<keyword evidence="8" id="KW-0805">Transcription regulation</keyword>
<dbReference type="InterPro" id="IPR036236">
    <property type="entry name" value="Znf_C2H2_sf"/>
</dbReference>
<dbReference type="KEGG" id="xtr:108644474"/>
<dbReference type="GO" id="GO:0008270">
    <property type="term" value="F:zinc ion binding"/>
    <property type="evidence" value="ECO:0007669"/>
    <property type="project" value="UniProtKB-KW"/>
</dbReference>
<dbReference type="PROSITE" id="PS50157">
    <property type="entry name" value="ZINC_FINGER_C2H2_2"/>
    <property type="match status" value="5"/>
</dbReference>
<organism evidence="15 16">
    <name type="scientific">Xenopus tropicalis</name>
    <name type="common">Western clawed frog</name>
    <name type="synonym">Silurana tropicalis</name>
    <dbReference type="NCBI Taxonomy" id="8364"/>
    <lineage>
        <taxon>Eukaryota</taxon>
        <taxon>Metazoa</taxon>
        <taxon>Chordata</taxon>
        <taxon>Craniata</taxon>
        <taxon>Vertebrata</taxon>
        <taxon>Euteleostomi</taxon>
        <taxon>Amphibia</taxon>
        <taxon>Batrachia</taxon>
        <taxon>Anura</taxon>
        <taxon>Pipoidea</taxon>
        <taxon>Pipidae</taxon>
        <taxon>Xenopodinae</taxon>
        <taxon>Xenopus</taxon>
        <taxon>Silurana</taxon>
    </lineage>
</organism>
<evidence type="ECO:0000259" key="14">
    <source>
        <dbReference type="PROSITE" id="PS50157"/>
    </source>
</evidence>
<dbReference type="GO" id="GO:0005634">
    <property type="term" value="C:nucleus"/>
    <property type="evidence" value="ECO:0000318"/>
    <property type="project" value="GO_Central"/>
</dbReference>
<evidence type="ECO:0000313" key="15">
    <source>
        <dbReference type="Proteomes" id="UP000008143"/>
    </source>
</evidence>
<feature type="domain" description="C2H2-type" evidence="14">
    <location>
        <begin position="277"/>
        <end position="304"/>
    </location>
</feature>
<evidence type="ECO:0000256" key="11">
    <source>
        <dbReference type="ARBA" id="ARBA00023242"/>
    </source>
</evidence>
<evidence type="ECO:0000256" key="5">
    <source>
        <dbReference type="ARBA" id="ARBA00022737"/>
    </source>
</evidence>
<evidence type="ECO:0000256" key="9">
    <source>
        <dbReference type="ARBA" id="ARBA00023125"/>
    </source>
</evidence>
<dbReference type="GO" id="GO:0000981">
    <property type="term" value="F:DNA-binding transcription factor activity, RNA polymerase II-specific"/>
    <property type="evidence" value="ECO:0000318"/>
    <property type="project" value="GO_Central"/>
</dbReference>
<feature type="domain" description="C2H2-type" evidence="14">
    <location>
        <begin position="305"/>
        <end position="332"/>
    </location>
</feature>
<feature type="domain" description="C2H2-type" evidence="14">
    <location>
        <begin position="249"/>
        <end position="276"/>
    </location>
</feature>
<comment type="function">
    <text evidence="1">May be involved in transcriptional regulation.</text>
</comment>
<feature type="compositionally biased region" description="Basic and acidic residues" evidence="13">
    <location>
        <begin position="11"/>
        <end position="28"/>
    </location>
</feature>
<comment type="similarity">
    <text evidence="3">Belongs to the krueppel C2H2-type zinc-finger protein family.</text>
</comment>
<accession>A0A8J1IUD8</accession>
<dbReference type="Proteomes" id="UP000008143">
    <property type="component" value="Chromosome 9"/>
</dbReference>
<feature type="compositionally biased region" description="Low complexity" evidence="13">
    <location>
        <begin position="123"/>
        <end position="145"/>
    </location>
</feature>
<dbReference type="AGR" id="Xenbase:XB-GENE-29090127"/>
<evidence type="ECO:0000256" key="12">
    <source>
        <dbReference type="PROSITE-ProRule" id="PRU00042"/>
    </source>
</evidence>
<evidence type="ECO:0000313" key="16">
    <source>
        <dbReference type="RefSeq" id="XP_031749203.1"/>
    </source>
</evidence>
<evidence type="ECO:0000256" key="2">
    <source>
        <dbReference type="ARBA" id="ARBA00004123"/>
    </source>
</evidence>
<feature type="compositionally biased region" description="Basic and acidic residues" evidence="13">
    <location>
        <begin position="112"/>
        <end position="122"/>
    </location>
</feature>
<dbReference type="InterPro" id="IPR013087">
    <property type="entry name" value="Znf_C2H2_type"/>
</dbReference>
<evidence type="ECO:0000256" key="4">
    <source>
        <dbReference type="ARBA" id="ARBA00022723"/>
    </source>
</evidence>
<dbReference type="SMART" id="SM00355">
    <property type="entry name" value="ZnF_C2H2"/>
    <property type="match status" value="6"/>
</dbReference>
<keyword evidence="5" id="KW-0677">Repeat</keyword>
<dbReference type="FunFam" id="3.30.160.60:FF:000320">
    <property type="entry name" value="Zinc finger protein 777"/>
    <property type="match status" value="1"/>
</dbReference>
<evidence type="ECO:0000256" key="6">
    <source>
        <dbReference type="ARBA" id="ARBA00022771"/>
    </source>
</evidence>
<dbReference type="PROSITE" id="PS00028">
    <property type="entry name" value="ZINC_FINGER_C2H2_1"/>
    <property type="match status" value="5"/>
</dbReference>
<keyword evidence="4" id="KW-0479">Metal-binding</keyword>
<evidence type="ECO:0000256" key="8">
    <source>
        <dbReference type="ARBA" id="ARBA00023015"/>
    </source>
</evidence>
<dbReference type="PANTHER" id="PTHR24377">
    <property type="entry name" value="IP01015P-RELATED"/>
    <property type="match status" value="1"/>
</dbReference>
<evidence type="ECO:0000256" key="13">
    <source>
        <dbReference type="SAM" id="MobiDB-lite"/>
    </source>
</evidence>
<feature type="region of interest" description="Disordered" evidence="13">
    <location>
        <begin position="102"/>
        <end position="145"/>
    </location>
</feature>
<evidence type="ECO:0000313" key="17">
    <source>
        <dbReference type="Xenbase" id="XB-GENE-29090127"/>
    </source>
</evidence>
<keyword evidence="15" id="KW-1185">Reference proteome</keyword>
<keyword evidence="10" id="KW-0804">Transcription</keyword>
<dbReference type="Pfam" id="PF00096">
    <property type="entry name" value="zf-C2H2"/>
    <property type="match status" value="5"/>
</dbReference>
<keyword evidence="6 12" id="KW-0863">Zinc-finger</keyword>
<protein>
    <submittedName>
        <fullName evidence="16">Gastrula zinc finger protein XlCGF57.1-like</fullName>
    </submittedName>
</protein>
<dbReference type="SUPFAM" id="SSF57667">
    <property type="entry name" value="beta-beta-alpha zinc fingers"/>
    <property type="match status" value="4"/>
</dbReference>
<keyword evidence="7" id="KW-0862">Zinc</keyword>